<dbReference type="InterPro" id="IPR000835">
    <property type="entry name" value="HTH_MarR-typ"/>
</dbReference>
<dbReference type="PANTHER" id="PTHR33164">
    <property type="entry name" value="TRANSCRIPTIONAL REGULATOR, MARR FAMILY"/>
    <property type="match status" value="1"/>
</dbReference>
<comment type="caution">
    <text evidence="2">The sequence shown here is derived from an EMBL/GenBank/DDBJ whole genome shotgun (WGS) entry which is preliminary data.</text>
</comment>
<dbReference type="SMART" id="SM00347">
    <property type="entry name" value="HTH_MARR"/>
    <property type="match status" value="1"/>
</dbReference>
<accession>A0ABS9TUM8</accession>
<dbReference type="Pfam" id="PF12802">
    <property type="entry name" value="MarR_2"/>
    <property type="match status" value="1"/>
</dbReference>
<gene>
    <name evidence="2" type="ORF">MMF94_41055</name>
</gene>
<proteinExistence type="predicted"/>
<dbReference type="InterPro" id="IPR036388">
    <property type="entry name" value="WH-like_DNA-bd_sf"/>
</dbReference>
<evidence type="ECO:0000259" key="1">
    <source>
        <dbReference type="PROSITE" id="PS50995"/>
    </source>
</evidence>
<evidence type="ECO:0000313" key="3">
    <source>
        <dbReference type="Proteomes" id="UP001299970"/>
    </source>
</evidence>
<reference evidence="2 3" key="1">
    <citation type="submission" date="2022-03" db="EMBL/GenBank/DDBJ databases">
        <title>Pseudonocardia alaer sp. nov., a novel actinomycete isolated from reed forest soil.</title>
        <authorList>
            <person name="Wang L."/>
        </authorList>
    </citation>
    <scope>NUCLEOTIDE SEQUENCE [LARGE SCALE GENOMIC DNA]</scope>
    <source>
        <strain evidence="2 3">Y-16303</strain>
    </source>
</reference>
<dbReference type="Gene3D" id="1.10.10.10">
    <property type="entry name" value="Winged helix-like DNA-binding domain superfamily/Winged helix DNA-binding domain"/>
    <property type="match status" value="1"/>
</dbReference>
<dbReference type="InterPro" id="IPR036390">
    <property type="entry name" value="WH_DNA-bd_sf"/>
</dbReference>
<sequence>MGKKGISAFGSGMRTAPVVSSVAVRNDRRPTGGYSVRVLEVNVRDIALLLRGAQLRKAAACDAALSPLGANLSQWGVLRAVAAVPDASAHSLAVQTSQSDQSLGGVVAGMVSRGLIERRQGPGRAIKHRLTPQGSELLDRCEKVVVEAMVEYLEPLTDTERVLLQDLLRRLARAD</sequence>
<dbReference type="EMBL" id="JAKXMK010000057">
    <property type="protein sequence ID" value="MCH6172108.1"/>
    <property type="molecule type" value="Genomic_DNA"/>
</dbReference>
<dbReference type="PANTHER" id="PTHR33164:SF103">
    <property type="entry name" value="REGULATORY PROTEIN MARR"/>
    <property type="match status" value="1"/>
</dbReference>
<dbReference type="RefSeq" id="WP_241042915.1">
    <property type="nucleotide sequence ID" value="NZ_BAAAJF010000002.1"/>
</dbReference>
<keyword evidence="3" id="KW-1185">Reference proteome</keyword>
<evidence type="ECO:0000313" key="2">
    <source>
        <dbReference type="EMBL" id="MCH6172108.1"/>
    </source>
</evidence>
<dbReference type="InterPro" id="IPR039422">
    <property type="entry name" value="MarR/SlyA-like"/>
</dbReference>
<feature type="domain" description="HTH marR-type" evidence="1">
    <location>
        <begin position="36"/>
        <end position="173"/>
    </location>
</feature>
<dbReference type="Proteomes" id="UP001299970">
    <property type="component" value="Unassembled WGS sequence"/>
</dbReference>
<dbReference type="PROSITE" id="PS50995">
    <property type="entry name" value="HTH_MARR_2"/>
    <property type="match status" value="1"/>
</dbReference>
<name>A0ABS9TUM8_9PSEU</name>
<organism evidence="2 3">
    <name type="scientific">Pseudonocardia alaniniphila</name>
    <dbReference type="NCBI Taxonomy" id="75291"/>
    <lineage>
        <taxon>Bacteria</taxon>
        <taxon>Bacillati</taxon>
        <taxon>Actinomycetota</taxon>
        <taxon>Actinomycetes</taxon>
        <taxon>Pseudonocardiales</taxon>
        <taxon>Pseudonocardiaceae</taxon>
        <taxon>Pseudonocardia</taxon>
    </lineage>
</organism>
<protein>
    <submittedName>
        <fullName evidence="2">MarR family transcriptional regulator</fullName>
    </submittedName>
</protein>
<dbReference type="SUPFAM" id="SSF46785">
    <property type="entry name" value="Winged helix' DNA-binding domain"/>
    <property type="match status" value="1"/>
</dbReference>